<accession>A0AAU9J6X1</accession>
<dbReference type="GO" id="GO:0019825">
    <property type="term" value="F:oxygen binding"/>
    <property type="evidence" value="ECO:0007669"/>
    <property type="project" value="InterPro"/>
</dbReference>
<protein>
    <submittedName>
        <fullName evidence="1">Uncharacterized protein</fullName>
    </submittedName>
</protein>
<dbReference type="AlphaFoldDB" id="A0AAU9J6X1"/>
<sequence>MTDSSNDDRASIRTVEIRREIEALKEILHNATQSPLKLICQSQSDKVSLLLEKKAVKETEQIQNLLKNCRDGPEIYLLLANCCHNFGVDVKIPETLLYISSQRLPIFLYNHPTGPIVSEQSSKAIDRFFEKSEGNIAISKYKVPKYIHFAMNDKIRVCYTAEEARKLFEECPHYYHRLQRFIPPISNYASKVRVHWVYKKPQTIYSMSNINPIEQNYIYPRQNYSRKTQSRSNKEIPYSYTSNLQSSSFSVSLPYKSIFNGGLKPHTTPMKKRSHLAGSKSQIYLNEDFLTQSYFLENHTKETDKNPFQGQNPEEDNQFEYQKFVVQYSLPGTYRVIISHQTIPELSKALSLLCFIINNFYLKKVNNLQELFTDFIRDQNNNWILLSCKGHKIKGDSKAAIKKRKSLPKVKNERIKTIPKIKLNLSTHKINLEEEGEEILEENRHPPEKTRQEDYYVDKLAKEFEDQANLLEIHPKLNFNLNQSSEENLKFYLAQRRSDSLGRIPYNMIGISPNKPDNPITNFVETKIDPPVKPARNKDRFRNLSFVGLEKAEGLKYIDIASKHIDDISKTFDKRAKAAHEGRSRITNVFLLREFMKSWGSVADKLIKESVIRLHRHPTLSMFFENRNDQEMDALYKGLTHCLKPNLEIGMRSKLKRTHQPFNITQNEFNAFIENISDTFKSSNFDDKDVNIILDRLRIFEKDIVKYQ</sequence>
<dbReference type="GO" id="GO:0020037">
    <property type="term" value="F:heme binding"/>
    <property type="evidence" value="ECO:0007669"/>
    <property type="project" value="InterPro"/>
</dbReference>
<organism evidence="1 2">
    <name type="scientific">Blepharisma stoltei</name>
    <dbReference type="NCBI Taxonomy" id="1481888"/>
    <lineage>
        <taxon>Eukaryota</taxon>
        <taxon>Sar</taxon>
        <taxon>Alveolata</taxon>
        <taxon>Ciliophora</taxon>
        <taxon>Postciliodesmatophora</taxon>
        <taxon>Heterotrichea</taxon>
        <taxon>Heterotrichida</taxon>
        <taxon>Blepharismidae</taxon>
        <taxon>Blepharisma</taxon>
    </lineage>
</organism>
<evidence type="ECO:0000313" key="2">
    <source>
        <dbReference type="Proteomes" id="UP001162131"/>
    </source>
</evidence>
<dbReference type="Gene3D" id="1.10.490.10">
    <property type="entry name" value="Globins"/>
    <property type="match status" value="1"/>
</dbReference>
<gene>
    <name evidence="1" type="ORF">BSTOLATCC_MIC32895</name>
</gene>
<dbReference type="EMBL" id="CAJZBQ010000033">
    <property type="protein sequence ID" value="CAG9322990.1"/>
    <property type="molecule type" value="Genomic_DNA"/>
</dbReference>
<comment type="caution">
    <text evidence="1">The sequence shown here is derived from an EMBL/GenBank/DDBJ whole genome shotgun (WGS) entry which is preliminary data.</text>
</comment>
<dbReference type="InterPro" id="IPR012292">
    <property type="entry name" value="Globin/Proto"/>
</dbReference>
<proteinExistence type="predicted"/>
<dbReference type="SUPFAM" id="SSF46458">
    <property type="entry name" value="Globin-like"/>
    <property type="match status" value="1"/>
</dbReference>
<reference evidence="1" key="1">
    <citation type="submission" date="2021-09" db="EMBL/GenBank/DDBJ databases">
        <authorList>
            <consortium name="AG Swart"/>
            <person name="Singh M."/>
            <person name="Singh A."/>
            <person name="Seah K."/>
            <person name="Emmerich C."/>
        </authorList>
    </citation>
    <scope>NUCLEOTIDE SEQUENCE</scope>
    <source>
        <strain evidence="1">ATCC30299</strain>
    </source>
</reference>
<keyword evidence="2" id="KW-1185">Reference proteome</keyword>
<dbReference type="InterPro" id="IPR009050">
    <property type="entry name" value="Globin-like_sf"/>
</dbReference>
<name>A0AAU9J6X1_9CILI</name>
<evidence type="ECO:0000313" key="1">
    <source>
        <dbReference type="EMBL" id="CAG9322990.1"/>
    </source>
</evidence>
<dbReference type="Proteomes" id="UP001162131">
    <property type="component" value="Unassembled WGS sequence"/>
</dbReference>